<keyword evidence="2" id="KW-0378">Hydrolase</keyword>
<dbReference type="InterPro" id="IPR000212">
    <property type="entry name" value="DNA_helicase_UvrD/REP"/>
</dbReference>
<dbReference type="SUPFAM" id="SSF52540">
    <property type="entry name" value="P-loop containing nucleoside triphosphate hydrolases"/>
    <property type="match status" value="1"/>
</dbReference>
<proteinExistence type="predicted"/>
<evidence type="ECO:0000259" key="5">
    <source>
        <dbReference type="Pfam" id="PF00580"/>
    </source>
</evidence>
<keyword evidence="7" id="KW-1185">Reference proteome</keyword>
<sequence>MAGLLFGTLVRDDGILAEQRKGVFDRNEPPRWSSAPFDIIVLDEFQDCTELLFWLINCFILANDQKAGGQSARLVVLGDERQSIYGFRGADDRYLTSAPELLGPISPYPFVRAQLNQSFRLSDQSVRFIGDTFLSGESYITSSKPGPKPIVLRCYLWDSYALAEQLSTLIKRYGAKNTAIIAPAVRKRGPLRNVVNILSEQFSVPIAVSIDDEVPLDDRVIEGKMCVSTIHQFKGSERDLVILFGLDSSFFEYFGRDLPDDRCPNEVFVALTRAVEQLVLVHHEEEKLMPFASAEALYETAKVVNITRNRDRIEPPDAPGRPLERGLTLPRSIAVRDMARHIKDEDLDAIVDSHLCIRALSPLPGDEHIGLPDVVISDKGKRFHEAVSDLNGLVVAAAFEHDIAETLNTLDLDKSETDTIPAVCSQQGVSWLCRKACDYEADVSGYLPRSIQMENHAFDWIEPDDLALARNRLRGELGESAANLRFEVETTKRLSIDGQKSQLLGRADIVATSSGSDGNNGGGVKSVWEIKFVSQLSNQHAIQACTYAYLLKLPCAILYNVRDGEKWEITPRDGQEGLRGMIESVLRLKYTTKGKMSDEEFAEMCAKVRLEVLNLGSSQQ</sequence>
<gene>
    <name evidence="6" type="ORF">NW755_014662</name>
</gene>
<keyword evidence="1" id="KW-0547">Nucleotide-binding</keyword>
<dbReference type="AlphaFoldDB" id="A0A9W8UUJ5"/>
<evidence type="ECO:0000256" key="1">
    <source>
        <dbReference type="ARBA" id="ARBA00022741"/>
    </source>
</evidence>
<dbReference type="GO" id="GO:0043138">
    <property type="term" value="F:3'-5' DNA helicase activity"/>
    <property type="evidence" value="ECO:0007669"/>
    <property type="project" value="TreeGrafter"/>
</dbReference>
<keyword evidence="4" id="KW-0067">ATP-binding</keyword>
<comment type="caution">
    <text evidence="6">The sequence shown here is derived from an EMBL/GenBank/DDBJ whole genome shotgun (WGS) entry which is preliminary data.</text>
</comment>
<keyword evidence="3" id="KW-0347">Helicase</keyword>
<accession>A0A9W8UUJ5</accession>
<evidence type="ECO:0000313" key="6">
    <source>
        <dbReference type="EMBL" id="KAJ4175981.1"/>
    </source>
</evidence>
<dbReference type="InterPro" id="IPR027417">
    <property type="entry name" value="P-loop_NTPase"/>
</dbReference>
<dbReference type="InterPro" id="IPR014016">
    <property type="entry name" value="UvrD-like_ATP-bd"/>
</dbReference>
<dbReference type="GO" id="GO:0005524">
    <property type="term" value="F:ATP binding"/>
    <property type="evidence" value="ECO:0007669"/>
    <property type="project" value="UniProtKB-KW"/>
</dbReference>
<dbReference type="Gene3D" id="3.40.50.300">
    <property type="entry name" value="P-loop containing nucleotide triphosphate hydrolases"/>
    <property type="match status" value="2"/>
</dbReference>
<dbReference type="Pfam" id="PF00580">
    <property type="entry name" value="UvrD-helicase"/>
    <property type="match status" value="1"/>
</dbReference>
<evidence type="ECO:0000256" key="2">
    <source>
        <dbReference type="ARBA" id="ARBA00022801"/>
    </source>
</evidence>
<reference evidence="6" key="1">
    <citation type="submission" date="2022-09" db="EMBL/GenBank/DDBJ databases">
        <title>Fusarium specimens isolated from Avocado Roots.</title>
        <authorList>
            <person name="Stajich J."/>
            <person name="Roper C."/>
            <person name="Heimlech-Rivalta G."/>
        </authorList>
    </citation>
    <scope>NUCLEOTIDE SEQUENCE</scope>
    <source>
        <strain evidence="6">A02</strain>
    </source>
</reference>
<dbReference type="GO" id="GO:0000725">
    <property type="term" value="P:recombinational repair"/>
    <property type="evidence" value="ECO:0007669"/>
    <property type="project" value="TreeGrafter"/>
</dbReference>
<evidence type="ECO:0000313" key="7">
    <source>
        <dbReference type="Proteomes" id="UP001152087"/>
    </source>
</evidence>
<dbReference type="PANTHER" id="PTHR11070:SF66">
    <property type="entry name" value="UVRD-LIKE HELICASE C-TERMINAL DOMAIN-CONTAINING PROTEIN"/>
    <property type="match status" value="1"/>
</dbReference>
<dbReference type="PANTHER" id="PTHR11070">
    <property type="entry name" value="UVRD / RECB / PCRA DNA HELICASE FAMILY MEMBER"/>
    <property type="match status" value="1"/>
</dbReference>
<dbReference type="OrthoDB" id="1470711at2759"/>
<dbReference type="GO" id="GO:0005634">
    <property type="term" value="C:nucleus"/>
    <property type="evidence" value="ECO:0007669"/>
    <property type="project" value="TreeGrafter"/>
</dbReference>
<protein>
    <recommendedName>
        <fullName evidence="5">UvrD-like helicase ATP-binding domain-containing protein</fullName>
    </recommendedName>
</protein>
<name>A0A9W8UUJ5_9HYPO</name>
<dbReference type="InterPro" id="IPR011604">
    <property type="entry name" value="PDDEXK-like_dom_sf"/>
</dbReference>
<dbReference type="Gene3D" id="3.90.320.10">
    <property type="match status" value="1"/>
</dbReference>
<dbReference type="Proteomes" id="UP001152087">
    <property type="component" value="Unassembled WGS sequence"/>
</dbReference>
<dbReference type="GO" id="GO:0003677">
    <property type="term" value="F:DNA binding"/>
    <property type="evidence" value="ECO:0007669"/>
    <property type="project" value="InterPro"/>
</dbReference>
<feature type="domain" description="UvrD-like helicase ATP-binding" evidence="5">
    <location>
        <begin position="35"/>
        <end position="96"/>
    </location>
</feature>
<evidence type="ECO:0000256" key="4">
    <source>
        <dbReference type="ARBA" id="ARBA00022840"/>
    </source>
</evidence>
<organism evidence="6 7">
    <name type="scientific">Fusarium falciforme</name>
    <dbReference type="NCBI Taxonomy" id="195108"/>
    <lineage>
        <taxon>Eukaryota</taxon>
        <taxon>Fungi</taxon>
        <taxon>Dikarya</taxon>
        <taxon>Ascomycota</taxon>
        <taxon>Pezizomycotina</taxon>
        <taxon>Sordariomycetes</taxon>
        <taxon>Hypocreomycetidae</taxon>
        <taxon>Hypocreales</taxon>
        <taxon>Nectriaceae</taxon>
        <taxon>Fusarium</taxon>
        <taxon>Fusarium solani species complex</taxon>
    </lineage>
</organism>
<evidence type="ECO:0000256" key="3">
    <source>
        <dbReference type="ARBA" id="ARBA00022806"/>
    </source>
</evidence>
<dbReference type="EMBL" id="JAOQAV010000267">
    <property type="protein sequence ID" value="KAJ4175981.1"/>
    <property type="molecule type" value="Genomic_DNA"/>
</dbReference>
<dbReference type="GO" id="GO:0016787">
    <property type="term" value="F:hydrolase activity"/>
    <property type="evidence" value="ECO:0007669"/>
    <property type="project" value="UniProtKB-KW"/>
</dbReference>